<sequence length="84" mass="9680">MFTPGRCQRIVTIALSSPAPHWASVEGFKIQAYHFETRVFKKYKIWQTMEARGNVFDSFASEVQIVSVLTKIGRSDRKKEKDIS</sequence>
<keyword evidence="2" id="KW-1185">Reference proteome</keyword>
<evidence type="ECO:0000313" key="2">
    <source>
        <dbReference type="Proteomes" id="UP000299102"/>
    </source>
</evidence>
<organism evidence="1 2">
    <name type="scientific">Eumeta variegata</name>
    <name type="common">Bagworm moth</name>
    <name type="synonym">Eumeta japonica</name>
    <dbReference type="NCBI Taxonomy" id="151549"/>
    <lineage>
        <taxon>Eukaryota</taxon>
        <taxon>Metazoa</taxon>
        <taxon>Ecdysozoa</taxon>
        <taxon>Arthropoda</taxon>
        <taxon>Hexapoda</taxon>
        <taxon>Insecta</taxon>
        <taxon>Pterygota</taxon>
        <taxon>Neoptera</taxon>
        <taxon>Endopterygota</taxon>
        <taxon>Lepidoptera</taxon>
        <taxon>Glossata</taxon>
        <taxon>Ditrysia</taxon>
        <taxon>Tineoidea</taxon>
        <taxon>Psychidae</taxon>
        <taxon>Oiketicinae</taxon>
        <taxon>Eumeta</taxon>
    </lineage>
</organism>
<name>A0A4C1XND7_EUMVA</name>
<reference evidence="1 2" key="1">
    <citation type="journal article" date="2019" name="Commun. Biol.">
        <title>The bagworm genome reveals a unique fibroin gene that provides high tensile strength.</title>
        <authorList>
            <person name="Kono N."/>
            <person name="Nakamura H."/>
            <person name="Ohtoshi R."/>
            <person name="Tomita M."/>
            <person name="Numata K."/>
            <person name="Arakawa K."/>
        </authorList>
    </citation>
    <scope>NUCLEOTIDE SEQUENCE [LARGE SCALE GENOMIC DNA]</scope>
</reference>
<gene>
    <name evidence="1" type="ORF">EVAR_8732_1</name>
</gene>
<protein>
    <submittedName>
        <fullName evidence="1">Uncharacterized protein</fullName>
    </submittedName>
</protein>
<comment type="caution">
    <text evidence="1">The sequence shown here is derived from an EMBL/GenBank/DDBJ whole genome shotgun (WGS) entry which is preliminary data.</text>
</comment>
<proteinExistence type="predicted"/>
<dbReference type="AlphaFoldDB" id="A0A4C1XND7"/>
<evidence type="ECO:0000313" key="1">
    <source>
        <dbReference type="EMBL" id="GBP63735.1"/>
    </source>
</evidence>
<accession>A0A4C1XND7</accession>
<dbReference type="EMBL" id="BGZK01000878">
    <property type="protein sequence ID" value="GBP63735.1"/>
    <property type="molecule type" value="Genomic_DNA"/>
</dbReference>
<dbReference type="Proteomes" id="UP000299102">
    <property type="component" value="Unassembled WGS sequence"/>
</dbReference>